<evidence type="ECO:0000256" key="8">
    <source>
        <dbReference type="ARBA" id="ARBA00048348"/>
    </source>
</evidence>
<evidence type="ECO:0000256" key="6">
    <source>
        <dbReference type="ARBA" id="ARBA00022833"/>
    </source>
</evidence>
<comment type="function">
    <text evidence="2 9">Reversible hydration of carbon dioxide.</text>
</comment>
<keyword evidence="6 9" id="KW-0862">Zinc</keyword>
<feature type="domain" description="Alpha-carbonic anhydrase" evidence="10">
    <location>
        <begin position="1"/>
        <end position="183"/>
    </location>
</feature>
<evidence type="ECO:0000313" key="11">
    <source>
        <dbReference type="EMBL" id="KAG7396271.1"/>
    </source>
</evidence>
<gene>
    <name evidence="11" type="ORF">PHYBOEH_002538</name>
</gene>
<evidence type="ECO:0000259" key="10">
    <source>
        <dbReference type="PROSITE" id="PS51144"/>
    </source>
</evidence>
<dbReference type="Proteomes" id="UP000693981">
    <property type="component" value="Unassembled WGS sequence"/>
</dbReference>
<comment type="cofactor">
    <cofactor evidence="1 9">
        <name>Zn(2+)</name>
        <dbReference type="ChEBI" id="CHEBI:29105"/>
    </cofactor>
</comment>
<evidence type="ECO:0000256" key="7">
    <source>
        <dbReference type="ARBA" id="ARBA00023239"/>
    </source>
</evidence>
<dbReference type="AlphaFoldDB" id="A0A8T1WSS7"/>
<dbReference type="InterPro" id="IPR041891">
    <property type="entry name" value="Alpha_CA_prokaryot-like"/>
</dbReference>
<dbReference type="PROSITE" id="PS51144">
    <property type="entry name" value="ALPHA_CA_2"/>
    <property type="match status" value="1"/>
</dbReference>
<dbReference type="GO" id="GO:0008270">
    <property type="term" value="F:zinc ion binding"/>
    <property type="evidence" value="ECO:0007669"/>
    <property type="project" value="UniProtKB-UniRule"/>
</dbReference>
<evidence type="ECO:0000313" key="12">
    <source>
        <dbReference type="Proteomes" id="UP000693981"/>
    </source>
</evidence>
<dbReference type="EMBL" id="JAGDFL010000165">
    <property type="protein sequence ID" value="KAG7396271.1"/>
    <property type="molecule type" value="Genomic_DNA"/>
</dbReference>
<proteinExistence type="inferred from homology"/>
<dbReference type="PANTHER" id="PTHR18952:SF265">
    <property type="entry name" value="CARBONIC ANHYDRASE"/>
    <property type="match status" value="1"/>
</dbReference>
<accession>A0A8T1WSS7</accession>
<comment type="catalytic activity">
    <reaction evidence="8 9">
        <text>hydrogencarbonate + H(+) = CO2 + H2O</text>
        <dbReference type="Rhea" id="RHEA:10748"/>
        <dbReference type="ChEBI" id="CHEBI:15377"/>
        <dbReference type="ChEBI" id="CHEBI:15378"/>
        <dbReference type="ChEBI" id="CHEBI:16526"/>
        <dbReference type="ChEBI" id="CHEBI:17544"/>
        <dbReference type="EC" id="4.2.1.1"/>
    </reaction>
</comment>
<dbReference type="InterPro" id="IPR001148">
    <property type="entry name" value="CA_dom"/>
</dbReference>
<dbReference type="PANTHER" id="PTHR18952">
    <property type="entry name" value="CARBONIC ANHYDRASE"/>
    <property type="match status" value="1"/>
</dbReference>
<dbReference type="CDD" id="cd03124">
    <property type="entry name" value="alpha_CA_prokaryotic_like"/>
    <property type="match status" value="1"/>
</dbReference>
<name>A0A8T1WSS7_9STRA</name>
<evidence type="ECO:0000256" key="4">
    <source>
        <dbReference type="ARBA" id="ARBA00012925"/>
    </source>
</evidence>
<evidence type="ECO:0000256" key="5">
    <source>
        <dbReference type="ARBA" id="ARBA00022723"/>
    </source>
</evidence>
<evidence type="ECO:0000256" key="3">
    <source>
        <dbReference type="ARBA" id="ARBA00010718"/>
    </source>
</evidence>
<evidence type="ECO:0000256" key="2">
    <source>
        <dbReference type="ARBA" id="ARBA00002904"/>
    </source>
</evidence>
<sequence>MAENSEGYKAAVNGGNCTVATKEKSYKLAQFHIHIPSEHTIGGKAFDGELHFVHLSDDNKTALVAGLFLQKSDVANTKSAIGNIVDAMDSVSASRSIPVILDSYAEIIESNVADSHVFNYPGSLTTPPCSEIVDWWVVRKPIAISTDEYNRIMSNLAQLEITNDGKNARWTQPLYQRTVKIYN</sequence>
<protein>
    <recommendedName>
        <fullName evidence="4 9">Carbonic anhydrase</fullName>
        <ecNumber evidence="4 9">4.2.1.1</ecNumber>
    </recommendedName>
</protein>
<keyword evidence="12" id="KW-1185">Reference proteome</keyword>
<evidence type="ECO:0000256" key="1">
    <source>
        <dbReference type="ARBA" id="ARBA00001947"/>
    </source>
</evidence>
<keyword evidence="7 9" id="KW-0456">Lyase</keyword>
<comment type="similarity">
    <text evidence="3 9">Belongs to the alpha-carbonic anhydrase family.</text>
</comment>
<keyword evidence="5 9" id="KW-0479">Metal-binding</keyword>
<evidence type="ECO:0000256" key="9">
    <source>
        <dbReference type="RuleBase" id="RU367011"/>
    </source>
</evidence>
<dbReference type="Pfam" id="PF00194">
    <property type="entry name" value="Carb_anhydrase"/>
    <property type="match status" value="1"/>
</dbReference>
<dbReference type="GO" id="GO:0004089">
    <property type="term" value="F:carbonate dehydratase activity"/>
    <property type="evidence" value="ECO:0007669"/>
    <property type="project" value="UniProtKB-UniRule"/>
</dbReference>
<dbReference type="SMART" id="SM01057">
    <property type="entry name" value="Carb_anhydrase"/>
    <property type="match status" value="1"/>
</dbReference>
<comment type="caution">
    <text evidence="11">The sequence shown here is derived from an EMBL/GenBank/DDBJ whole genome shotgun (WGS) entry which is preliminary data.</text>
</comment>
<dbReference type="EC" id="4.2.1.1" evidence="4 9"/>
<dbReference type="PROSITE" id="PS00162">
    <property type="entry name" value="ALPHA_CA_1"/>
    <property type="match status" value="1"/>
</dbReference>
<organism evidence="11 12">
    <name type="scientific">Phytophthora boehmeriae</name>
    <dbReference type="NCBI Taxonomy" id="109152"/>
    <lineage>
        <taxon>Eukaryota</taxon>
        <taxon>Sar</taxon>
        <taxon>Stramenopiles</taxon>
        <taxon>Oomycota</taxon>
        <taxon>Peronosporomycetes</taxon>
        <taxon>Peronosporales</taxon>
        <taxon>Peronosporaceae</taxon>
        <taxon>Phytophthora</taxon>
    </lineage>
</organism>
<dbReference type="InterPro" id="IPR023561">
    <property type="entry name" value="Carbonic_anhydrase_a-class"/>
</dbReference>
<dbReference type="InterPro" id="IPR018338">
    <property type="entry name" value="Carbonic_anhydrase_a-class_CS"/>
</dbReference>
<dbReference type="OrthoDB" id="429145at2759"/>
<reference evidence="11" key="1">
    <citation type="submission" date="2021-02" db="EMBL/GenBank/DDBJ databases">
        <authorList>
            <person name="Palmer J.M."/>
        </authorList>
    </citation>
    <scope>NUCLEOTIDE SEQUENCE</scope>
    <source>
        <strain evidence="11">SCRP23</strain>
    </source>
</reference>